<sequence length="146" mass="16340">MPTTGARVDPYVSFNFLVELDGIIQASFRECGGLEATTEVIDFRQGGDNTTVYKLPGKTTFGDIMLKWGLTDSTELWTWRRQVIDGQVQRKNGSIVVYDLANRTEVVRWNFVNAWPTKWEGPAFNAQGNEVAVESLVLAHEGISRA</sequence>
<gene>
    <name evidence="1" type="ORF">RM445_26810</name>
</gene>
<dbReference type="InterPro" id="IPR010667">
    <property type="entry name" value="Phage_T4_Gp19"/>
</dbReference>
<dbReference type="PANTHER" id="PTHR38009:SF1">
    <property type="entry name" value="CONSERVED HYPOTHETICAL PHAGE TAIL PROTEIN"/>
    <property type="match status" value="1"/>
</dbReference>
<comment type="caution">
    <text evidence="1">The sequence shown here is derived from an EMBL/GenBank/DDBJ whole genome shotgun (WGS) entry which is preliminary data.</text>
</comment>
<dbReference type="Proteomes" id="UP001183202">
    <property type="component" value="Unassembled WGS sequence"/>
</dbReference>
<dbReference type="Pfam" id="PF06841">
    <property type="entry name" value="Phage_T4_gp19"/>
    <property type="match status" value="1"/>
</dbReference>
<dbReference type="EMBL" id="JAVREJ010000026">
    <property type="protein sequence ID" value="MDT0353129.1"/>
    <property type="molecule type" value="Genomic_DNA"/>
</dbReference>
<dbReference type="RefSeq" id="WP_311559644.1">
    <property type="nucleotide sequence ID" value="NZ_JAVREJ010000026.1"/>
</dbReference>
<accession>A0ABU2NIS5</accession>
<protein>
    <submittedName>
        <fullName evidence="1">Phage tail protein</fullName>
    </submittedName>
</protein>
<dbReference type="NCBIfam" id="TIGR02241">
    <property type="entry name" value="conserved hypothetical phage tail region protein"/>
    <property type="match status" value="1"/>
</dbReference>
<keyword evidence="2" id="KW-1185">Reference proteome</keyword>
<organism evidence="1 2">
    <name type="scientific">Pseudonocardia charpentierae</name>
    <dbReference type="NCBI Taxonomy" id="3075545"/>
    <lineage>
        <taxon>Bacteria</taxon>
        <taxon>Bacillati</taxon>
        <taxon>Actinomycetota</taxon>
        <taxon>Actinomycetes</taxon>
        <taxon>Pseudonocardiales</taxon>
        <taxon>Pseudonocardiaceae</taxon>
        <taxon>Pseudonocardia</taxon>
    </lineage>
</organism>
<evidence type="ECO:0000313" key="1">
    <source>
        <dbReference type="EMBL" id="MDT0353129.1"/>
    </source>
</evidence>
<name>A0ABU2NIS5_9PSEU</name>
<proteinExistence type="predicted"/>
<reference evidence="2" key="1">
    <citation type="submission" date="2023-07" db="EMBL/GenBank/DDBJ databases">
        <title>30 novel species of actinomycetes from the DSMZ collection.</title>
        <authorList>
            <person name="Nouioui I."/>
        </authorList>
    </citation>
    <scope>NUCLEOTIDE SEQUENCE [LARGE SCALE GENOMIC DNA]</scope>
    <source>
        <strain evidence="2">DSM 45834</strain>
    </source>
</reference>
<evidence type="ECO:0000313" key="2">
    <source>
        <dbReference type="Proteomes" id="UP001183202"/>
    </source>
</evidence>
<dbReference type="InterPro" id="IPR011747">
    <property type="entry name" value="CHP02241"/>
</dbReference>
<dbReference type="PANTHER" id="PTHR38009">
    <property type="entry name" value="CONSERVED HYPOTHETICAL PHAGE TAIL PROTEIN"/>
    <property type="match status" value="1"/>
</dbReference>